<feature type="compositionally biased region" description="Basic and acidic residues" evidence="1">
    <location>
        <begin position="44"/>
        <end position="56"/>
    </location>
</feature>
<accession>A0A9Q9MHM7</accession>
<proteinExistence type="predicted"/>
<dbReference type="AlphaFoldDB" id="A0A9Q9MHM7"/>
<dbReference type="KEGG" id="daur:Daura_01630"/>
<reference evidence="2" key="1">
    <citation type="submission" date="2021-04" db="EMBL/GenBank/DDBJ databases">
        <title>Dactylosporangium aurantiacum NRRL B-8018 full assembly.</title>
        <authorList>
            <person name="Hartkoorn R.C."/>
            <person name="Beaudoing E."/>
            <person name="Hot D."/>
        </authorList>
    </citation>
    <scope>NUCLEOTIDE SEQUENCE</scope>
    <source>
        <strain evidence="2">NRRL B-8018</strain>
    </source>
</reference>
<feature type="region of interest" description="Disordered" evidence="1">
    <location>
        <begin position="33"/>
        <end position="56"/>
    </location>
</feature>
<dbReference type="Proteomes" id="UP001058003">
    <property type="component" value="Chromosome"/>
</dbReference>
<keyword evidence="3" id="KW-1185">Reference proteome</keyword>
<organism evidence="2 3">
    <name type="scientific">Dactylosporangium aurantiacum</name>
    <dbReference type="NCBI Taxonomy" id="35754"/>
    <lineage>
        <taxon>Bacteria</taxon>
        <taxon>Bacillati</taxon>
        <taxon>Actinomycetota</taxon>
        <taxon>Actinomycetes</taxon>
        <taxon>Micromonosporales</taxon>
        <taxon>Micromonosporaceae</taxon>
        <taxon>Dactylosporangium</taxon>
    </lineage>
</organism>
<evidence type="ECO:0000313" key="3">
    <source>
        <dbReference type="Proteomes" id="UP001058003"/>
    </source>
</evidence>
<dbReference type="RefSeq" id="WP_156089984.1">
    <property type="nucleotide sequence ID" value="NZ_CP073767.1"/>
</dbReference>
<evidence type="ECO:0000313" key="2">
    <source>
        <dbReference type="EMBL" id="UWZ55015.1"/>
    </source>
</evidence>
<protein>
    <submittedName>
        <fullName evidence="2">Uncharacterized protein</fullName>
    </submittedName>
</protein>
<dbReference type="EMBL" id="CP073767">
    <property type="protein sequence ID" value="UWZ55015.1"/>
    <property type="molecule type" value="Genomic_DNA"/>
</dbReference>
<gene>
    <name evidence="2" type="ORF">Daura_01630</name>
</gene>
<sequence>MVDAVKRAGGKVRDLHEYNLLVREFGQGHVGDDVRPSASNLKRQVSEGMRRADGGT</sequence>
<evidence type="ECO:0000256" key="1">
    <source>
        <dbReference type="SAM" id="MobiDB-lite"/>
    </source>
</evidence>
<name>A0A9Q9MHM7_9ACTN</name>